<dbReference type="EMBL" id="JAPVEA010000001">
    <property type="protein sequence ID" value="KAJ5465350.1"/>
    <property type="molecule type" value="Genomic_DNA"/>
</dbReference>
<keyword evidence="3" id="KW-1185">Reference proteome</keyword>
<feature type="compositionally biased region" description="Basic and acidic residues" evidence="1">
    <location>
        <begin position="56"/>
        <end position="74"/>
    </location>
</feature>
<evidence type="ECO:0000313" key="2">
    <source>
        <dbReference type="EMBL" id="KAJ5465350.1"/>
    </source>
</evidence>
<gene>
    <name evidence="2" type="ORF">N7458_001036</name>
</gene>
<comment type="caution">
    <text evidence="2">The sequence shown here is derived from an EMBL/GenBank/DDBJ whole genome shotgun (WGS) entry which is preliminary data.</text>
</comment>
<dbReference type="AlphaFoldDB" id="A0AAD6CH30"/>
<accession>A0AAD6CH30</accession>
<reference evidence="2" key="1">
    <citation type="submission" date="2022-12" db="EMBL/GenBank/DDBJ databases">
        <authorList>
            <person name="Petersen C."/>
        </authorList>
    </citation>
    <scope>NUCLEOTIDE SEQUENCE</scope>
    <source>
        <strain evidence="2">IBT 16125</strain>
    </source>
</reference>
<dbReference type="RefSeq" id="XP_056772194.1">
    <property type="nucleotide sequence ID" value="XM_056904427.1"/>
</dbReference>
<organism evidence="2 3">
    <name type="scientific">Penicillium daleae</name>
    <dbReference type="NCBI Taxonomy" id="63821"/>
    <lineage>
        <taxon>Eukaryota</taxon>
        <taxon>Fungi</taxon>
        <taxon>Dikarya</taxon>
        <taxon>Ascomycota</taxon>
        <taxon>Pezizomycotina</taxon>
        <taxon>Eurotiomycetes</taxon>
        <taxon>Eurotiomycetidae</taxon>
        <taxon>Eurotiales</taxon>
        <taxon>Aspergillaceae</taxon>
        <taxon>Penicillium</taxon>
    </lineage>
</organism>
<feature type="region of interest" description="Disordered" evidence="1">
    <location>
        <begin position="1"/>
        <end position="74"/>
    </location>
</feature>
<evidence type="ECO:0000313" key="3">
    <source>
        <dbReference type="Proteomes" id="UP001213681"/>
    </source>
</evidence>
<evidence type="ECO:0000256" key="1">
    <source>
        <dbReference type="SAM" id="MobiDB-lite"/>
    </source>
</evidence>
<protein>
    <submittedName>
        <fullName evidence="2">Uncharacterized protein</fullName>
    </submittedName>
</protein>
<reference evidence="2" key="2">
    <citation type="journal article" date="2023" name="IMA Fungus">
        <title>Comparative genomic study of the Penicillium genus elucidates a diverse pangenome and 15 lateral gene transfer events.</title>
        <authorList>
            <person name="Petersen C."/>
            <person name="Sorensen T."/>
            <person name="Nielsen M.R."/>
            <person name="Sondergaard T.E."/>
            <person name="Sorensen J.L."/>
            <person name="Fitzpatrick D.A."/>
            <person name="Frisvad J.C."/>
            <person name="Nielsen K.L."/>
        </authorList>
    </citation>
    <scope>NUCLEOTIDE SEQUENCE</scope>
    <source>
        <strain evidence="2">IBT 16125</strain>
    </source>
</reference>
<sequence>MAQGGFPRDTTKGRVCWPAAKSPQASALPGIQGSQGFRGHGAPGRDGTWREPTPGAEEKDPAPGEVDGRVWKNV</sequence>
<dbReference type="GeneID" id="81594670"/>
<name>A0AAD6CH30_9EURO</name>
<proteinExistence type="predicted"/>
<dbReference type="Proteomes" id="UP001213681">
    <property type="component" value="Unassembled WGS sequence"/>
</dbReference>